<evidence type="ECO:0000313" key="3">
    <source>
        <dbReference type="Proteomes" id="UP000202089"/>
    </source>
</evidence>
<sequence length="36" mass="3685">MIWPFLIGVVVGAVGAVSLLGLYLLVTLAKVGGDEL</sequence>
<dbReference type="KEGG" id="vg:28801457"/>
<reference evidence="3" key="1">
    <citation type="submission" date="2016-03" db="EMBL/GenBank/DDBJ databases">
        <authorList>
            <person name="Ploux O."/>
        </authorList>
    </citation>
    <scope>NUCLEOTIDE SEQUENCE [LARGE SCALE GENOMIC DNA]</scope>
</reference>
<feature type="transmembrane region" description="Helical" evidence="1">
    <location>
        <begin position="6"/>
        <end position="26"/>
    </location>
</feature>
<dbReference type="Proteomes" id="UP000202089">
    <property type="component" value="Segment"/>
</dbReference>
<keyword evidence="1" id="KW-1133">Transmembrane helix</keyword>
<name>A0A160DJP1_9CAUD</name>
<accession>A0A160DJP1</accession>
<dbReference type="EMBL" id="KU998255">
    <property type="protein sequence ID" value="ANA87584.1"/>
    <property type="molecule type" value="Genomic_DNA"/>
</dbReference>
<keyword evidence="1" id="KW-0472">Membrane</keyword>
<gene>
    <name evidence="2" type="primary">6</name>
    <name evidence="2" type="ORF">MCGONAGALL_6</name>
</gene>
<keyword evidence="3" id="KW-1185">Reference proteome</keyword>
<evidence type="ECO:0000313" key="2">
    <source>
        <dbReference type="EMBL" id="ANA87584.1"/>
    </source>
</evidence>
<dbReference type="RefSeq" id="YP_009274018.1">
    <property type="nucleotide sequence ID" value="NC_030912.1"/>
</dbReference>
<organism evidence="2 3">
    <name type="scientific">Gordonia phage McGonagall</name>
    <dbReference type="NCBI Taxonomy" id="1838072"/>
    <lineage>
        <taxon>Viruses</taxon>
        <taxon>Duplodnaviria</taxon>
        <taxon>Heunggongvirae</taxon>
        <taxon>Uroviricota</taxon>
        <taxon>Caudoviricetes</taxon>
        <taxon>Mcgonagallvirus</taxon>
        <taxon>Mcgonagallvirus macgonagall</taxon>
    </lineage>
</organism>
<protein>
    <submittedName>
        <fullName evidence="2">Uncharacterized protein</fullName>
    </submittedName>
</protein>
<evidence type="ECO:0000256" key="1">
    <source>
        <dbReference type="SAM" id="Phobius"/>
    </source>
</evidence>
<dbReference type="GeneID" id="28801457"/>
<keyword evidence="1" id="KW-0812">Transmembrane</keyword>
<proteinExistence type="predicted"/>